<evidence type="ECO:0000313" key="3">
    <source>
        <dbReference type="Proteomes" id="UP000231019"/>
    </source>
</evidence>
<name>A0A2M7GAI1_9BACT</name>
<dbReference type="EMBL" id="PFFQ01000005">
    <property type="protein sequence ID" value="PIW19150.1"/>
    <property type="molecule type" value="Genomic_DNA"/>
</dbReference>
<organism evidence="2 3">
    <name type="scientific">bacterium (Candidatus Blackallbacteria) CG17_big_fil_post_rev_8_21_14_2_50_48_46</name>
    <dbReference type="NCBI Taxonomy" id="2014261"/>
    <lineage>
        <taxon>Bacteria</taxon>
        <taxon>Candidatus Blackallbacteria</taxon>
    </lineage>
</organism>
<comment type="caution">
    <text evidence="2">The sequence shown here is derived from an EMBL/GenBank/DDBJ whole genome shotgun (WGS) entry which is preliminary data.</text>
</comment>
<keyword evidence="1" id="KW-0812">Transmembrane</keyword>
<protein>
    <submittedName>
        <fullName evidence="2">Uncharacterized protein</fullName>
    </submittedName>
</protein>
<feature type="transmembrane region" description="Helical" evidence="1">
    <location>
        <begin position="49"/>
        <end position="67"/>
    </location>
</feature>
<feature type="transmembrane region" description="Helical" evidence="1">
    <location>
        <begin position="79"/>
        <end position="100"/>
    </location>
</feature>
<evidence type="ECO:0000256" key="1">
    <source>
        <dbReference type="SAM" id="Phobius"/>
    </source>
</evidence>
<feature type="transmembrane region" description="Helical" evidence="1">
    <location>
        <begin position="106"/>
        <end position="123"/>
    </location>
</feature>
<keyword evidence="1" id="KW-0472">Membrane</keyword>
<sequence>MDSWLRLSLRWGGYNFVVIIFFLPYLWWLKATFELLCKMPDNYYRLFPLANLGLFLVFSLLEYYALSRTLKLKEIKHRYVLLYLTFGGNLAGFLAIAANFLESPFILLYLMTMFAVLLFKYLYSEHWLNSYSQQNDLPKGFLPFSFPWNWLWVFLGYVLILWFSLPNLIGADCRSPISTVKANMHTVQTMLETYGVDWGGTYPLHFSLLKQEAQTVRNPYWKAFVNPFNMQGFTRAYQDFDAEIGLPRKPKPISFLGVAYFYPALNAPRYQPGSVLLSASNCAGNSCLQYFIYGTDAEGYILEDRQVPFVLSNS</sequence>
<accession>A0A2M7GAI1</accession>
<feature type="transmembrane region" description="Helical" evidence="1">
    <location>
        <begin position="144"/>
        <end position="165"/>
    </location>
</feature>
<proteinExistence type="predicted"/>
<keyword evidence="1" id="KW-1133">Transmembrane helix</keyword>
<evidence type="ECO:0000313" key="2">
    <source>
        <dbReference type="EMBL" id="PIW19150.1"/>
    </source>
</evidence>
<feature type="transmembrane region" description="Helical" evidence="1">
    <location>
        <begin position="12"/>
        <end position="29"/>
    </location>
</feature>
<dbReference type="AlphaFoldDB" id="A0A2M7GAI1"/>
<gene>
    <name evidence="2" type="ORF">COW36_01690</name>
</gene>
<reference evidence="2 3" key="1">
    <citation type="submission" date="2017-09" db="EMBL/GenBank/DDBJ databases">
        <title>Depth-based differentiation of microbial function through sediment-hosted aquifers and enrichment of novel symbionts in the deep terrestrial subsurface.</title>
        <authorList>
            <person name="Probst A.J."/>
            <person name="Ladd B."/>
            <person name="Jarett J.K."/>
            <person name="Geller-Mcgrath D.E."/>
            <person name="Sieber C.M."/>
            <person name="Emerson J.B."/>
            <person name="Anantharaman K."/>
            <person name="Thomas B.C."/>
            <person name="Malmstrom R."/>
            <person name="Stieglmeier M."/>
            <person name="Klingl A."/>
            <person name="Woyke T."/>
            <person name="Ryan C.M."/>
            <person name="Banfield J.F."/>
        </authorList>
    </citation>
    <scope>NUCLEOTIDE SEQUENCE [LARGE SCALE GENOMIC DNA]</scope>
    <source>
        <strain evidence="2">CG17_big_fil_post_rev_8_21_14_2_50_48_46</strain>
    </source>
</reference>
<dbReference type="Proteomes" id="UP000231019">
    <property type="component" value="Unassembled WGS sequence"/>
</dbReference>